<dbReference type="AlphaFoldDB" id="A0A0C2W6P3"/>
<feature type="signal peptide" evidence="2">
    <location>
        <begin position="1"/>
        <end position="20"/>
    </location>
</feature>
<feature type="compositionally biased region" description="Polar residues" evidence="1">
    <location>
        <begin position="106"/>
        <end position="117"/>
    </location>
</feature>
<keyword evidence="4" id="KW-1185">Reference proteome</keyword>
<evidence type="ECO:0000313" key="3">
    <source>
        <dbReference type="EMBL" id="KIL56817.1"/>
    </source>
</evidence>
<dbReference type="Proteomes" id="UP000054549">
    <property type="component" value="Unassembled WGS sequence"/>
</dbReference>
<organism evidence="3 4">
    <name type="scientific">Amanita muscaria (strain Koide BX008)</name>
    <dbReference type="NCBI Taxonomy" id="946122"/>
    <lineage>
        <taxon>Eukaryota</taxon>
        <taxon>Fungi</taxon>
        <taxon>Dikarya</taxon>
        <taxon>Basidiomycota</taxon>
        <taxon>Agaricomycotina</taxon>
        <taxon>Agaricomycetes</taxon>
        <taxon>Agaricomycetidae</taxon>
        <taxon>Agaricales</taxon>
        <taxon>Pluteineae</taxon>
        <taxon>Amanitaceae</taxon>
        <taxon>Amanita</taxon>
    </lineage>
</organism>
<dbReference type="EMBL" id="KN818398">
    <property type="protein sequence ID" value="KIL56817.1"/>
    <property type="molecule type" value="Genomic_DNA"/>
</dbReference>
<evidence type="ECO:0000256" key="1">
    <source>
        <dbReference type="SAM" id="MobiDB-lite"/>
    </source>
</evidence>
<sequence>MRLSTIIISSAFVLAGMSAAFSTERENMLVARADSDFLAEVEARAYDEELELYARGGIISKPSRGRSRPWGSRPQTEGTSMRDPLLTSRPAPNYHRDTTAGRPNKGPQTFVPQTVFSNRPGAAVGRWDLD</sequence>
<gene>
    <name evidence="3" type="ORF">M378DRAFT_16746</name>
</gene>
<feature type="chain" id="PRO_5002170004" evidence="2">
    <location>
        <begin position="21"/>
        <end position="130"/>
    </location>
</feature>
<dbReference type="HOGENOM" id="CLU_1937585_0_0_1"/>
<keyword evidence="2" id="KW-0732">Signal</keyword>
<name>A0A0C2W6P3_AMAMK</name>
<accession>A0A0C2W6P3</accession>
<evidence type="ECO:0000256" key="2">
    <source>
        <dbReference type="SAM" id="SignalP"/>
    </source>
</evidence>
<dbReference type="InParanoid" id="A0A0C2W6P3"/>
<evidence type="ECO:0000313" key="4">
    <source>
        <dbReference type="Proteomes" id="UP000054549"/>
    </source>
</evidence>
<reference evidence="3 4" key="1">
    <citation type="submission" date="2014-04" db="EMBL/GenBank/DDBJ databases">
        <title>Evolutionary Origins and Diversification of the Mycorrhizal Mutualists.</title>
        <authorList>
            <consortium name="DOE Joint Genome Institute"/>
            <consortium name="Mycorrhizal Genomics Consortium"/>
            <person name="Kohler A."/>
            <person name="Kuo A."/>
            <person name="Nagy L.G."/>
            <person name="Floudas D."/>
            <person name="Copeland A."/>
            <person name="Barry K.W."/>
            <person name="Cichocki N."/>
            <person name="Veneault-Fourrey C."/>
            <person name="LaButti K."/>
            <person name="Lindquist E.A."/>
            <person name="Lipzen A."/>
            <person name="Lundell T."/>
            <person name="Morin E."/>
            <person name="Murat C."/>
            <person name="Riley R."/>
            <person name="Ohm R."/>
            <person name="Sun H."/>
            <person name="Tunlid A."/>
            <person name="Henrissat B."/>
            <person name="Grigoriev I.V."/>
            <person name="Hibbett D.S."/>
            <person name="Martin F."/>
        </authorList>
    </citation>
    <scope>NUCLEOTIDE SEQUENCE [LARGE SCALE GENOMIC DNA]</scope>
    <source>
        <strain evidence="3 4">Koide BX008</strain>
    </source>
</reference>
<protein>
    <submittedName>
        <fullName evidence="3">Uncharacterized protein</fullName>
    </submittedName>
</protein>
<feature type="region of interest" description="Disordered" evidence="1">
    <location>
        <begin position="57"/>
        <end position="130"/>
    </location>
</feature>
<proteinExistence type="predicted"/>
<dbReference type="STRING" id="946122.A0A0C2W6P3"/>